<keyword evidence="2" id="KW-1133">Transmembrane helix</keyword>
<accession>A0A7R9M1Z8</accession>
<sequence>EGCYTDGDCCRGYCHRVMGHRYHRYGYCGSTSRFIPRMETYSGPGIGYYSSGPKLSYLPCLALGESCELNERCCSAFCDNVENTFLLFTICLIWVSALTRTCLEKAVFIGTVSTAIVLTLFVIIYKIGNWRFAANKDTENNKVVFDFDKLLPKKLISEIVFSVLAISRSWFCSAFATSSSPVLTYLCGLIISVNDSTLYVSAFSMLAIAYERPFNSNSNNSDDIYNLIHVWRIVTGLGYWAYERKRRMQDSAISCPLTPDQMNILGLSYRSTTIPAHSYLQPSHHYSSHPNSTHSSVNSSIIHNKY</sequence>
<evidence type="ECO:0000313" key="4">
    <source>
        <dbReference type="Proteomes" id="UP000728032"/>
    </source>
</evidence>
<evidence type="ECO:0000256" key="2">
    <source>
        <dbReference type="SAM" id="Phobius"/>
    </source>
</evidence>
<feature type="region of interest" description="Disordered" evidence="1">
    <location>
        <begin position="284"/>
        <end position="306"/>
    </location>
</feature>
<evidence type="ECO:0000313" key="3">
    <source>
        <dbReference type="EMBL" id="CAD7650779.1"/>
    </source>
</evidence>
<feature type="transmembrane region" description="Helical" evidence="2">
    <location>
        <begin position="83"/>
        <end position="99"/>
    </location>
</feature>
<protein>
    <submittedName>
        <fullName evidence="3">Uncharacterized protein</fullName>
    </submittedName>
</protein>
<dbReference type="Proteomes" id="UP000728032">
    <property type="component" value="Unassembled WGS sequence"/>
</dbReference>
<organism evidence="3">
    <name type="scientific">Oppiella nova</name>
    <dbReference type="NCBI Taxonomy" id="334625"/>
    <lineage>
        <taxon>Eukaryota</taxon>
        <taxon>Metazoa</taxon>
        <taxon>Ecdysozoa</taxon>
        <taxon>Arthropoda</taxon>
        <taxon>Chelicerata</taxon>
        <taxon>Arachnida</taxon>
        <taxon>Acari</taxon>
        <taxon>Acariformes</taxon>
        <taxon>Sarcoptiformes</taxon>
        <taxon>Oribatida</taxon>
        <taxon>Brachypylina</taxon>
        <taxon>Oppioidea</taxon>
        <taxon>Oppiidae</taxon>
        <taxon>Oppiella</taxon>
    </lineage>
</organism>
<gene>
    <name evidence="3" type="ORF">ONB1V03_LOCUS7984</name>
</gene>
<dbReference type="EMBL" id="CAJPVJ010004327">
    <property type="protein sequence ID" value="CAG2168495.1"/>
    <property type="molecule type" value="Genomic_DNA"/>
</dbReference>
<dbReference type="OrthoDB" id="6503097at2759"/>
<keyword evidence="4" id="KW-1185">Reference proteome</keyword>
<feature type="transmembrane region" description="Helical" evidence="2">
    <location>
        <begin position="106"/>
        <end position="127"/>
    </location>
</feature>
<reference evidence="3" key="1">
    <citation type="submission" date="2020-11" db="EMBL/GenBank/DDBJ databases">
        <authorList>
            <person name="Tran Van P."/>
        </authorList>
    </citation>
    <scope>NUCLEOTIDE SEQUENCE</scope>
</reference>
<dbReference type="AlphaFoldDB" id="A0A7R9M1Z8"/>
<evidence type="ECO:0000256" key="1">
    <source>
        <dbReference type="SAM" id="MobiDB-lite"/>
    </source>
</evidence>
<name>A0A7R9M1Z8_9ACAR</name>
<feature type="non-terminal residue" evidence="3">
    <location>
        <position position="1"/>
    </location>
</feature>
<dbReference type="EMBL" id="OC919152">
    <property type="protein sequence ID" value="CAD7650779.1"/>
    <property type="molecule type" value="Genomic_DNA"/>
</dbReference>
<keyword evidence="2" id="KW-0472">Membrane</keyword>
<keyword evidence="2" id="KW-0812">Transmembrane</keyword>
<proteinExistence type="predicted"/>